<dbReference type="Gene3D" id="1.10.10.60">
    <property type="entry name" value="Homeodomain-like"/>
    <property type="match status" value="1"/>
</dbReference>
<evidence type="ECO:0000313" key="6">
    <source>
        <dbReference type="Proteomes" id="UP001138802"/>
    </source>
</evidence>
<dbReference type="GO" id="GO:0003700">
    <property type="term" value="F:DNA-binding transcription factor activity"/>
    <property type="evidence" value="ECO:0007669"/>
    <property type="project" value="InterPro"/>
</dbReference>
<evidence type="ECO:0000256" key="3">
    <source>
        <dbReference type="ARBA" id="ARBA00023163"/>
    </source>
</evidence>
<evidence type="ECO:0000259" key="4">
    <source>
        <dbReference type="PROSITE" id="PS01124"/>
    </source>
</evidence>
<dbReference type="InterPro" id="IPR053142">
    <property type="entry name" value="PchR_regulatory_protein"/>
</dbReference>
<gene>
    <name evidence="5" type="ORF">CKO25_12475</name>
</gene>
<dbReference type="AlphaFoldDB" id="A0A9X0WJ41"/>
<dbReference type="GO" id="GO:0043565">
    <property type="term" value="F:sequence-specific DNA binding"/>
    <property type="evidence" value="ECO:0007669"/>
    <property type="project" value="InterPro"/>
</dbReference>
<organism evidence="5 6">
    <name type="scientific">Thiocapsa imhoffii</name>
    <dbReference type="NCBI Taxonomy" id="382777"/>
    <lineage>
        <taxon>Bacteria</taxon>
        <taxon>Pseudomonadati</taxon>
        <taxon>Pseudomonadota</taxon>
        <taxon>Gammaproteobacteria</taxon>
        <taxon>Chromatiales</taxon>
        <taxon>Chromatiaceae</taxon>
        <taxon>Thiocapsa</taxon>
    </lineage>
</organism>
<dbReference type="SUPFAM" id="SSF46689">
    <property type="entry name" value="Homeodomain-like"/>
    <property type="match status" value="2"/>
</dbReference>
<accession>A0A9X0WJ41</accession>
<dbReference type="PROSITE" id="PS00041">
    <property type="entry name" value="HTH_ARAC_FAMILY_1"/>
    <property type="match status" value="1"/>
</dbReference>
<reference evidence="5 6" key="1">
    <citation type="journal article" date="2020" name="Microorganisms">
        <title>Osmotic Adaptation and Compatible Solute Biosynthesis of Phototrophic Bacteria as Revealed from Genome Analyses.</title>
        <authorList>
            <person name="Imhoff J.F."/>
            <person name="Rahn T."/>
            <person name="Kunzel S."/>
            <person name="Keller A."/>
            <person name="Neulinger S.C."/>
        </authorList>
    </citation>
    <scope>NUCLEOTIDE SEQUENCE [LARGE SCALE GENOMIC DNA]</scope>
    <source>
        <strain evidence="5 6">DSM 21303</strain>
    </source>
</reference>
<dbReference type="PROSITE" id="PS01124">
    <property type="entry name" value="HTH_ARAC_FAMILY_2"/>
    <property type="match status" value="1"/>
</dbReference>
<dbReference type="Proteomes" id="UP001138802">
    <property type="component" value="Unassembled WGS sequence"/>
</dbReference>
<dbReference type="PANTHER" id="PTHR47893:SF1">
    <property type="entry name" value="REGULATORY PROTEIN PCHR"/>
    <property type="match status" value="1"/>
</dbReference>
<keyword evidence="1" id="KW-0805">Transcription regulation</keyword>
<sequence length="375" mass="41528">MTGDPRLVTRTTAANDHVITPDPVQRPDVCRAIGGEETSPYVAEWLPLDDGPGASYIGEQLALPSCAGEQQLAFAPIAEGLGLFAHQGIWYRPGVISGYLSLPEPYIELRLPLAGTTRILTASGTTVIETPRQGLLSIEHSGEPCEHHNPVGEFNSRLAVLVTASQLRMLFVDQPLGDRLAFIKTPDAWPTIHDSIAMNATLQRICMEIMHHHLPNTLSRLFLTAKTLELISYVLAAWHQPAIPGHPIRGSSARDRQRAQQARDILRANLGHPPLVHELARSLGLSQRKLNHLFRECYGGSVIQCLGQWRMEYARALLRADTHSLKEIAFQLGYDHCQNFISAFQRQVGMPPGEFRARARPQRLHQPPVPVDVPA</sequence>
<protein>
    <recommendedName>
        <fullName evidence="4">HTH araC/xylS-type domain-containing protein</fullName>
    </recommendedName>
</protein>
<proteinExistence type="predicted"/>
<dbReference type="SMART" id="SM00342">
    <property type="entry name" value="HTH_ARAC"/>
    <property type="match status" value="1"/>
</dbReference>
<name>A0A9X0WJ41_9GAMM</name>
<keyword evidence="3" id="KW-0804">Transcription</keyword>
<dbReference type="PANTHER" id="PTHR47893">
    <property type="entry name" value="REGULATORY PROTEIN PCHR"/>
    <property type="match status" value="1"/>
</dbReference>
<dbReference type="EMBL" id="NRSD01000012">
    <property type="protein sequence ID" value="MBK1645445.1"/>
    <property type="molecule type" value="Genomic_DNA"/>
</dbReference>
<evidence type="ECO:0000256" key="2">
    <source>
        <dbReference type="ARBA" id="ARBA00023125"/>
    </source>
</evidence>
<evidence type="ECO:0000256" key="1">
    <source>
        <dbReference type="ARBA" id="ARBA00023015"/>
    </source>
</evidence>
<dbReference type="InterPro" id="IPR018062">
    <property type="entry name" value="HTH_AraC-typ_CS"/>
</dbReference>
<feature type="domain" description="HTH araC/xylS-type" evidence="4">
    <location>
        <begin position="260"/>
        <end position="358"/>
    </location>
</feature>
<dbReference type="InterPro" id="IPR018060">
    <property type="entry name" value="HTH_AraC"/>
</dbReference>
<dbReference type="Pfam" id="PF12833">
    <property type="entry name" value="HTH_18"/>
    <property type="match status" value="1"/>
</dbReference>
<comment type="caution">
    <text evidence="5">The sequence shown here is derived from an EMBL/GenBank/DDBJ whole genome shotgun (WGS) entry which is preliminary data.</text>
</comment>
<dbReference type="InterPro" id="IPR009057">
    <property type="entry name" value="Homeodomain-like_sf"/>
</dbReference>
<evidence type="ECO:0000313" key="5">
    <source>
        <dbReference type="EMBL" id="MBK1645445.1"/>
    </source>
</evidence>
<keyword evidence="2" id="KW-0238">DNA-binding</keyword>
<keyword evidence="6" id="KW-1185">Reference proteome</keyword>